<keyword evidence="3" id="KW-1003">Cell membrane</keyword>
<dbReference type="PANTHER" id="PTHR23522:SF10">
    <property type="entry name" value="3-PHENYLPROPIONIC ACID TRANSPORTER-RELATED"/>
    <property type="match status" value="1"/>
</dbReference>
<evidence type="ECO:0000256" key="7">
    <source>
        <dbReference type="ARBA" id="ARBA00023136"/>
    </source>
</evidence>
<accession>A0AA90TQP6</accession>
<dbReference type="GO" id="GO:0015528">
    <property type="term" value="F:lactose:proton symporter activity"/>
    <property type="evidence" value="ECO:0007669"/>
    <property type="project" value="TreeGrafter"/>
</dbReference>
<keyword evidence="2" id="KW-0813">Transport</keyword>
<evidence type="ECO:0000256" key="2">
    <source>
        <dbReference type="ARBA" id="ARBA00022448"/>
    </source>
</evidence>
<feature type="transmembrane region" description="Helical" evidence="8">
    <location>
        <begin position="361"/>
        <end position="379"/>
    </location>
</feature>
<evidence type="ECO:0000313" key="10">
    <source>
        <dbReference type="EMBL" id="MDQ6598411.1"/>
    </source>
</evidence>
<feature type="transmembrane region" description="Helical" evidence="8">
    <location>
        <begin position="98"/>
        <end position="116"/>
    </location>
</feature>
<protein>
    <submittedName>
        <fullName evidence="10">MFS transporter</fullName>
    </submittedName>
</protein>
<evidence type="ECO:0000259" key="9">
    <source>
        <dbReference type="Pfam" id="PF12832"/>
    </source>
</evidence>
<keyword evidence="4" id="KW-0997">Cell inner membrane</keyword>
<comment type="subcellular location">
    <subcellularLocation>
        <location evidence="1">Cell inner membrane</location>
        <topology evidence="1">Multi-pass membrane protein</topology>
    </subcellularLocation>
</comment>
<feature type="transmembrane region" description="Helical" evidence="8">
    <location>
        <begin position="326"/>
        <end position="349"/>
    </location>
</feature>
<keyword evidence="11" id="KW-1185">Reference proteome</keyword>
<dbReference type="AlphaFoldDB" id="A0AA90TQP6"/>
<dbReference type="PANTHER" id="PTHR23522">
    <property type="entry name" value="BLL5896 PROTEIN"/>
    <property type="match status" value="1"/>
</dbReference>
<feature type="transmembrane region" description="Helical" evidence="8">
    <location>
        <begin position="292"/>
        <end position="314"/>
    </location>
</feature>
<evidence type="ECO:0000256" key="5">
    <source>
        <dbReference type="ARBA" id="ARBA00022692"/>
    </source>
</evidence>
<proteinExistence type="predicted"/>
<feature type="transmembrane region" description="Helical" evidence="8">
    <location>
        <begin position="137"/>
        <end position="156"/>
    </location>
</feature>
<gene>
    <name evidence="10" type="ORF">RCG21_18970</name>
</gene>
<evidence type="ECO:0000256" key="6">
    <source>
        <dbReference type="ARBA" id="ARBA00022989"/>
    </source>
</evidence>
<evidence type="ECO:0000256" key="1">
    <source>
        <dbReference type="ARBA" id="ARBA00004429"/>
    </source>
</evidence>
<dbReference type="InterPro" id="IPR024989">
    <property type="entry name" value="MFS_assoc_dom"/>
</dbReference>
<dbReference type="InterPro" id="IPR026032">
    <property type="entry name" value="HcaT-like"/>
</dbReference>
<feature type="transmembrane region" description="Helical" evidence="8">
    <location>
        <begin position="74"/>
        <end position="92"/>
    </location>
</feature>
<evidence type="ECO:0000256" key="8">
    <source>
        <dbReference type="SAM" id="Phobius"/>
    </source>
</evidence>
<name>A0AA90TQP6_9BACI</name>
<dbReference type="Proteomes" id="UP001178888">
    <property type="component" value="Unassembled WGS sequence"/>
</dbReference>
<feature type="transmembrane region" description="Helical" evidence="8">
    <location>
        <begin position="237"/>
        <end position="255"/>
    </location>
</feature>
<dbReference type="GO" id="GO:0005886">
    <property type="term" value="C:plasma membrane"/>
    <property type="evidence" value="ECO:0007669"/>
    <property type="project" value="UniProtKB-SubCell"/>
</dbReference>
<organism evidence="10 11">
    <name type="scientific">Bacillus salipaludis</name>
    <dbReference type="NCBI Taxonomy" id="2547811"/>
    <lineage>
        <taxon>Bacteria</taxon>
        <taxon>Bacillati</taxon>
        <taxon>Bacillota</taxon>
        <taxon>Bacilli</taxon>
        <taxon>Bacillales</taxon>
        <taxon>Bacillaceae</taxon>
        <taxon>Bacillus</taxon>
    </lineage>
</organism>
<sequence>MFGHKRAFLYLSIFLFFFHSSSTVISTFLPVYFQEEQLTGTQIGWLMAVGPFSSLLSQPFWGYISDRYKTIKKILLLCLVGVISCSIILFQVNSFLMLLFLCAIFYSFLSPIGAFGDSLALHTSQIVGSSFGRIRMWGSLGYAVTSYLGGQILTRIGLEHLLYPYLAFTIIAFVFCWKVMDINTPSAPINLKGAIRNILRPNFLFFLLIIMFVTIPHRTNDIFSGIYIKELGGNESLIGLSWFVAVAFEAIVYLLSPLWLRFFNEMTYMVIASGLYGVRWLLFSLAETPSQIILLQALHGITFGIFYLCSFQYVSNLFPNEFRATGQLFFISVFFGLSAIIGSLGGGMILDVFNGQMLYKLLSYLAFAGFVGLLGFTAYSGKKLRPVSEILQK</sequence>
<dbReference type="PIRSF" id="PIRSF004925">
    <property type="entry name" value="HcaT"/>
    <property type="match status" value="1"/>
</dbReference>
<feature type="domain" description="Major facilitator superfamily associated" evidence="9">
    <location>
        <begin position="10"/>
        <end position="360"/>
    </location>
</feature>
<dbReference type="Gene3D" id="1.20.1250.20">
    <property type="entry name" value="MFS general substrate transporter like domains"/>
    <property type="match status" value="2"/>
</dbReference>
<evidence type="ECO:0000256" key="4">
    <source>
        <dbReference type="ARBA" id="ARBA00022519"/>
    </source>
</evidence>
<comment type="caution">
    <text evidence="10">The sequence shown here is derived from an EMBL/GenBank/DDBJ whole genome shotgun (WGS) entry which is preliminary data.</text>
</comment>
<keyword evidence="6 8" id="KW-1133">Transmembrane helix</keyword>
<feature type="transmembrane region" description="Helical" evidence="8">
    <location>
        <begin position="42"/>
        <end position="62"/>
    </location>
</feature>
<dbReference type="EMBL" id="JAVGVR010000001">
    <property type="protein sequence ID" value="MDQ6598411.1"/>
    <property type="molecule type" value="Genomic_DNA"/>
</dbReference>
<dbReference type="RefSeq" id="WP_308913605.1">
    <property type="nucleotide sequence ID" value="NZ_JAVGVR010000001.1"/>
</dbReference>
<keyword evidence="7 8" id="KW-0472">Membrane</keyword>
<dbReference type="Pfam" id="PF12832">
    <property type="entry name" value="MFS_1_like"/>
    <property type="match status" value="1"/>
</dbReference>
<dbReference type="GO" id="GO:0030395">
    <property type="term" value="F:lactose binding"/>
    <property type="evidence" value="ECO:0007669"/>
    <property type="project" value="TreeGrafter"/>
</dbReference>
<evidence type="ECO:0000313" key="11">
    <source>
        <dbReference type="Proteomes" id="UP001178888"/>
    </source>
</evidence>
<feature type="transmembrane region" description="Helical" evidence="8">
    <location>
        <begin position="201"/>
        <end position="217"/>
    </location>
</feature>
<dbReference type="InterPro" id="IPR036259">
    <property type="entry name" value="MFS_trans_sf"/>
</dbReference>
<feature type="transmembrane region" description="Helical" evidence="8">
    <location>
        <begin position="162"/>
        <end position="180"/>
    </location>
</feature>
<evidence type="ECO:0000256" key="3">
    <source>
        <dbReference type="ARBA" id="ARBA00022475"/>
    </source>
</evidence>
<reference evidence="10" key="1">
    <citation type="submission" date="2023-08" db="EMBL/GenBank/DDBJ databases">
        <title>Nitrogen cycling bacteria in agricultural field soils.</title>
        <authorList>
            <person name="Jang J."/>
        </authorList>
    </citation>
    <scope>NUCLEOTIDE SEQUENCE</scope>
    <source>
        <strain evidence="10">PS3-36</strain>
    </source>
</reference>
<keyword evidence="5 8" id="KW-0812">Transmembrane</keyword>
<dbReference type="SUPFAM" id="SSF103473">
    <property type="entry name" value="MFS general substrate transporter"/>
    <property type="match status" value="1"/>
</dbReference>
<feature type="transmembrane region" description="Helical" evidence="8">
    <location>
        <begin position="267"/>
        <end position="286"/>
    </location>
</feature>